<dbReference type="Proteomes" id="UP001063698">
    <property type="component" value="Chromosome"/>
</dbReference>
<organism evidence="1 2">
    <name type="scientific">Ignicoccus pacificus DSM 13166</name>
    <dbReference type="NCBI Taxonomy" id="940294"/>
    <lineage>
        <taxon>Archaea</taxon>
        <taxon>Thermoproteota</taxon>
        <taxon>Thermoprotei</taxon>
        <taxon>Desulfurococcales</taxon>
        <taxon>Desulfurococcaceae</taxon>
        <taxon>Ignicoccus</taxon>
    </lineage>
</organism>
<protein>
    <submittedName>
        <fullName evidence="1">Uncharacterized protein</fullName>
    </submittedName>
</protein>
<evidence type="ECO:0000313" key="2">
    <source>
        <dbReference type="Proteomes" id="UP001063698"/>
    </source>
</evidence>
<dbReference type="EMBL" id="CP006868">
    <property type="protein sequence ID" value="UXD22599.1"/>
    <property type="molecule type" value="Genomic_DNA"/>
</dbReference>
<accession>A0A977KBF5</accession>
<sequence>MNPFGLPSNPFQAQPQDPVQNFHKAFMEYEKKIKERDPNGCLLFYSSKIAGGQPLDSVVFLTLTSKMMGQLRRSGCKNLWFHITAFGGDIRTVDMMKKVVEDLGFEEVNVIAPLRLGSTASLTSFVIYDKLYVNTNTIIDPFNITIQIGMPNAFELNTFLEVMDFLMKSPGKGKEMEDAIRTQAYSLMLSSGALFGYVEATKEQKFIRDILESYIQGKLLVHEEEFEEVFLGAGDRISTGLTGRRLKEYLRNVIVMDEEDPELSQLSLEKEEVAQQMFEQSGLGGVLAISGQISTFGVVQAPVLPALPLR</sequence>
<dbReference type="KEGG" id="ipc:IPA_06595"/>
<reference evidence="1" key="1">
    <citation type="submission" date="2013-11" db="EMBL/GenBank/DDBJ databases">
        <title>Comparative genomics of Ignicoccus.</title>
        <authorList>
            <person name="Podar M."/>
        </authorList>
    </citation>
    <scope>NUCLEOTIDE SEQUENCE</scope>
    <source>
        <strain evidence="1">DSM 13166</strain>
    </source>
</reference>
<evidence type="ECO:0000313" key="1">
    <source>
        <dbReference type="EMBL" id="UXD22599.1"/>
    </source>
</evidence>
<keyword evidence="2" id="KW-1185">Reference proteome</keyword>
<name>A0A977KBF5_9CREN</name>
<proteinExistence type="predicted"/>
<gene>
    <name evidence="1" type="ORF">IPA_06595</name>
</gene>
<dbReference type="AlphaFoldDB" id="A0A977KBF5"/>